<evidence type="ECO:0000313" key="4">
    <source>
        <dbReference type="Proteomes" id="UP000316624"/>
    </source>
</evidence>
<keyword evidence="4" id="KW-1185">Reference proteome</keyword>
<evidence type="ECO:0000313" key="3">
    <source>
        <dbReference type="EMBL" id="TWH90541.1"/>
    </source>
</evidence>
<sequence>MRLYLRSLAAVTLLVLASIAQAQQTIRPGQVTTLPMGQMEQSQVAPTQEIARPGQIATSAVGQIGQRQSAAAIDTGPMGRVNNRIANRVQNRIRNRIDRSYDPTANTTSPFEVAAEQTTRGQPPQ</sequence>
<gene>
    <name evidence="3" type="ORF">IQ35_03365</name>
</gene>
<dbReference type="EMBL" id="VLKK01000018">
    <property type="protein sequence ID" value="TWH90541.1"/>
    <property type="molecule type" value="Genomic_DNA"/>
</dbReference>
<reference evidence="3 4" key="1">
    <citation type="journal article" date="2015" name="Stand. Genomic Sci.">
        <title>Genomic Encyclopedia of Bacterial and Archaeal Type Strains, Phase III: the genomes of soil and plant-associated and newly described type strains.</title>
        <authorList>
            <person name="Whitman W.B."/>
            <person name="Woyke T."/>
            <person name="Klenk H.P."/>
            <person name="Zhou Y."/>
            <person name="Lilburn T.G."/>
            <person name="Beck B.J."/>
            <person name="De Vos P."/>
            <person name="Vandamme P."/>
            <person name="Eisen J.A."/>
            <person name="Garrity G."/>
            <person name="Hugenholtz P."/>
            <person name="Kyrpides N.C."/>
        </authorList>
    </citation>
    <scope>NUCLEOTIDE SEQUENCE [LARGE SCALE GENOMIC DNA]</scope>
    <source>
        <strain evidence="3 4">CGMCC 1.7748</strain>
    </source>
</reference>
<dbReference type="Proteomes" id="UP000316624">
    <property type="component" value="Unassembled WGS sequence"/>
</dbReference>
<feature type="compositionally biased region" description="Polar residues" evidence="1">
    <location>
        <begin position="103"/>
        <end position="125"/>
    </location>
</feature>
<dbReference type="AlphaFoldDB" id="A0A562K518"/>
<name>A0A562K518_SPHWJ</name>
<protein>
    <submittedName>
        <fullName evidence="3">Uncharacterized protein</fullName>
    </submittedName>
</protein>
<accession>A0A562K518</accession>
<feature type="region of interest" description="Disordered" evidence="1">
    <location>
        <begin position="98"/>
        <end position="125"/>
    </location>
</feature>
<evidence type="ECO:0000256" key="2">
    <source>
        <dbReference type="SAM" id="SignalP"/>
    </source>
</evidence>
<feature type="chain" id="PRO_5021954535" evidence="2">
    <location>
        <begin position="23"/>
        <end position="125"/>
    </location>
</feature>
<evidence type="ECO:0000256" key="1">
    <source>
        <dbReference type="SAM" id="MobiDB-lite"/>
    </source>
</evidence>
<comment type="caution">
    <text evidence="3">The sequence shown here is derived from an EMBL/GenBank/DDBJ whole genome shotgun (WGS) entry which is preliminary data.</text>
</comment>
<organism evidence="3 4">
    <name type="scientific">Sphingobium wenxiniae (strain DSM 21828 / CGMCC 1.7748 / JZ-1)</name>
    <dbReference type="NCBI Taxonomy" id="595605"/>
    <lineage>
        <taxon>Bacteria</taxon>
        <taxon>Pseudomonadati</taxon>
        <taxon>Pseudomonadota</taxon>
        <taxon>Alphaproteobacteria</taxon>
        <taxon>Sphingomonadales</taxon>
        <taxon>Sphingomonadaceae</taxon>
        <taxon>Sphingobium</taxon>
    </lineage>
</organism>
<keyword evidence="2" id="KW-0732">Signal</keyword>
<proteinExistence type="predicted"/>
<feature type="signal peptide" evidence="2">
    <location>
        <begin position="1"/>
        <end position="22"/>
    </location>
</feature>
<dbReference type="RefSeq" id="WP_145075218.1">
    <property type="nucleotide sequence ID" value="NZ_JACIIY010000019.1"/>
</dbReference>